<dbReference type="EMBL" id="AGNL01023055">
    <property type="protein sequence ID" value="EJK59357.1"/>
    <property type="molecule type" value="Genomic_DNA"/>
</dbReference>
<name>K0SLJ4_THAOC</name>
<gene>
    <name evidence="2" type="ORF">THAOC_20435</name>
</gene>
<protein>
    <submittedName>
        <fullName evidence="2">Uncharacterized protein</fullName>
    </submittedName>
</protein>
<organism evidence="2 3">
    <name type="scientific">Thalassiosira oceanica</name>
    <name type="common">Marine diatom</name>
    <dbReference type="NCBI Taxonomy" id="159749"/>
    <lineage>
        <taxon>Eukaryota</taxon>
        <taxon>Sar</taxon>
        <taxon>Stramenopiles</taxon>
        <taxon>Ochrophyta</taxon>
        <taxon>Bacillariophyta</taxon>
        <taxon>Coscinodiscophyceae</taxon>
        <taxon>Thalassiosirophycidae</taxon>
        <taxon>Thalassiosirales</taxon>
        <taxon>Thalassiosiraceae</taxon>
        <taxon>Thalassiosira</taxon>
    </lineage>
</organism>
<feature type="region of interest" description="Disordered" evidence="1">
    <location>
        <begin position="25"/>
        <end position="129"/>
    </location>
</feature>
<accession>K0SLJ4</accession>
<sequence length="129" mass="13942">MGRAAGSEQGASLADMVSGYEYDPYKRRAGRGSDDFHARRPPPRQLNTRGNSIGSKYTPDRRGGRYDGGRYGGGMEPDDGAEPEDDLDMDEAMYDKLESGREYSRQMGRARPGGPAGGGAPSTYGDGRR</sequence>
<comment type="caution">
    <text evidence="2">The sequence shown here is derived from an EMBL/GenBank/DDBJ whole genome shotgun (WGS) entry which is preliminary data.</text>
</comment>
<dbReference type="AlphaFoldDB" id="K0SLJ4"/>
<evidence type="ECO:0000256" key="1">
    <source>
        <dbReference type="SAM" id="MobiDB-lite"/>
    </source>
</evidence>
<feature type="compositionally biased region" description="Basic and acidic residues" evidence="1">
    <location>
        <begin position="93"/>
        <end position="104"/>
    </location>
</feature>
<feature type="compositionally biased region" description="Acidic residues" evidence="1">
    <location>
        <begin position="76"/>
        <end position="92"/>
    </location>
</feature>
<evidence type="ECO:0000313" key="3">
    <source>
        <dbReference type="Proteomes" id="UP000266841"/>
    </source>
</evidence>
<feature type="non-terminal residue" evidence="2">
    <location>
        <position position="129"/>
    </location>
</feature>
<evidence type="ECO:0000313" key="2">
    <source>
        <dbReference type="EMBL" id="EJK59357.1"/>
    </source>
</evidence>
<proteinExistence type="predicted"/>
<feature type="compositionally biased region" description="Basic and acidic residues" evidence="1">
    <location>
        <begin position="58"/>
        <end position="68"/>
    </location>
</feature>
<reference evidence="2 3" key="1">
    <citation type="journal article" date="2012" name="Genome Biol.">
        <title>Genome and low-iron response of an oceanic diatom adapted to chronic iron limitation.</title>
        <authorList>
            <person name="Lommer M."/>
            <person name="Specht M."/>
            <person name="Roy A.S."/>
            <person name="Kraemer L."/>
            <person name="Andreson R."/>
            <person name="Gutowska M.A."/>
            <person name="Wolf J."/>
            <person name="Bergner S.V."/>
            <person name="Schilhabel M.B."/>
            <person name="Klostermeier U.C."/>
            <person name="Beiko R.G."/>
            <person name="Rosenstiel P."/>
            <person name="Hippler M."/>
            <person name="Laroche J."/>
        </authorList>
    </citation>
    <scope>NUCLEOTIDE SEQUENCE [LARGE SCALE GENOMIC DNA]</scope>
    <source>
        <strain evidence="2 3">CCMP1005</strain>
    </source>
</reference>
<keyword evidence="3" id="KW-1185">Reference proteome</keyword>
<dbReference type="Proteomes" id="UP000266841">
    <property type="component" value="Unassembled WGS sequence"/>
</dbReference>
<feature type="compositionally biased region" description="Basic and acidic residues" evidence="1">
    <location>
        <begin position="25"/>
        <end position="38"/>
    </location>
</feature>
<feature type="compositionally biased region" description="Polar residues" evidence="1">
    <location>
        <begin position="45"/>
        <end position="55"/>
    </location>
</feature>